<dbReference type="SUPFAM" id="SSF50118">
    <property type="entry name" value="Cell growth inhibitor/plasmid maintenance toxic component"/>
    <property type="match status" value="1"/>
</dbReference>
<proteinExistence type="inferred from homology"/>
<gene>
    <name evidence="3" type="ORF">SAMN04244560_01166</name>
</gene>
<keyword evidence="2" id="KW-1277">Toxin-antitoxin system</keyword>
<name>A0A1G7NM33_THETY</name>
<evidence type="ECO:0000256" key="2">
    <source>
        <dbReference type="ARBA" id="ARBA00022649"/>
    </source>
</evidence>
<sequence>MMKNDIKPGDVLLLSFPTHIPKGHEQEGKRPVVVVAVPKGPMRYPLIIVVPLTTRDGEWANQNLNLYYRIPAGNGGLPKDSIALLDQIRAVDVERIESFIGSLRGDILDSIIRNLIHIFQGK</sequence>
<dbReference type="GO" id="GO:0003677">
    <property type="term" value="F:DNA binding"/>
    <property type="evidence" value="ECO:0007669"/>
    <property type="project" value="InterPro"/>
</dbReference>
<dbReference type="PANTHER" id="PTHR33988">
    <property type="entry name" value="ENDORIBONUCLEASE MAZF-RELATED"/>
    <property type="match status" value="1"/>
</dbReference>
<dbReference type="Gene3D" id="2.30.30.110">
    <property type="match status" value="1"/>
</dbReference>
<dbReference type="GO" id="GO:0016075">
    <property type="term" value="P:rRNA catabolic process"/>
    <property type="evidence" value="ECO:0007669"/>
    <property type="project" value="TreeGrafter"/>
</dbReference>
<dbReference type="PANTHER" id="PTHR33988:SF3">
    <property type="entry name" value="ENDORIBONUCLEASE TOXIN CHPB-RELATED"/>
    <property type="match status" value="1"/>
</dbReference>
<accession>A0A1G7NM33</accession>
<dbReference type="Proteomes" id="UP000183404">
    <property type="component" value="Unassembled WGS sequence"/>
</dbReference>
<dbReference type="RefSeq" id="WP_004399794.1">
    <property type="nucleotide sequence ID" value="NZ_FNBS01000022.1"/>
</dbReference>
<evidence type="ECO:0000313" key="3">
    <source>
        <dbReference type="EMBL" id="SDF75063.1"/>
    </source>
</evidence>
<dbReference type="GO" id="GO:0004521">
    <property type="term" value="F:RNA endonuclease activity"/>
    <property type="evidence" value="ECO:0007669"/>
    <property type="project" value="TreeGrafter"/>
</dbReference>
<comment type="similarity">
    <text evidence="1">Belongs to the PemK/MazF family.</text>
</comment>
<evidence type="ECO:0000256" key="1">
    <source>
        <dbReference type="ARBA" id="ARBA00007521"/>
    </source>
</evidence>
<dbReference type="GO" id="GO:0006402">
    <property type="term" value="P:mRNA catabolic process"/>
    <property type="evidence" value="ECO:0007669"/>
    <property type="project" value="TreeGrafter"/>
</dbReference>
<dbReference type="EMBL" id="FNBS01000022">
    <property type="protein sequence ID" value="SDF75063.1"/>
    <property type="molecule type" value="Genomic_DNA"/>
</dbReference>
<dbReference type="AlphaFoldDB" id="A0A1G7NM33"/>
<dbReference type="InterPro" id="IPR011067">
    <property type="entry name" value="Plasmid_toxin/cell-grow_inhib"/>
</dbReference>
<reference evidence="3 4" key="1">
    <citation type="submission" date="2016-10" db="EMBL/GenBank/DDBJ databases">
        <authorList>
            <person name="de Groot N.N."/>
        </authorList>
    </citation>
    <scope>NUCLEOTIDE SEQUENCE [LARGE SCALE GENOMIC DNA]</scope>
    <source>
        <strain evidence="3 4">DSM 569</strain>
    </source>
</reference>
<evidence type="ECO:0000313" key="4">
    <source>
        <dbReference type="Proteomes" id="UP000183404"/>
    </source>
</evidence>
<dbReference type="InterPro" id="IPR003477">
    <property type="entry name" value="PemK-like"/>
</dbReference>
<dbReference type="Pfam" id="PF02452">
    <property type="entry name" value="PemK_toxin"/>
    <property type="match status" value="1"/>
</dbReference>
<protein>
    <submittedName>
        <fullName evidence="3">mRNA interferase MazF</fullName>
    </submittedName>
</protein>
<organism evidence="3 4">
    <name type="scientific">Thermoanaerobacter thermohydrosulfuricus</name>
    <name type="common">Clostridium thermohydrosulfuricum</name>
    <dbReference type="NCBI Taxonomy" id="1516"/>
    <lineage>
        <taxon>Bacteria</taxon>
        <taxon>Bacillati</taxon>
        <taxon>Bacillota</taxon>
        <taxon>Clostridia</taxon>
        <taxon>Thermoanaerobacterales</taxon>
        <taxon>Thermoanaerobacteraceae</taxon>
        <taxon>Thermoanaerobacter</taxon>
    </lineage>
</organism>